<dbReference type="GlyGen" id="A0A8N7UV06">
    <property type="glycosylation" value="1 site"/>
</dbReference>
<dbReference type="GO" id="GO:0003824">
    <property type="term" value="F:catalytic activity"/>
    <property type="evidence" value="ECO:0007669"/>
    <property type="project" value="InterPro"/>
</dbReference>
<dbReference type="KEGG" id="dre:557729"/>
<dbReference type="InterPro" id="IPR036265">
    <property type="entry name" value="HIT-like_sf"/>
</dbReference>
<reference evidence="6" key="1">
    <citation type="submission" date="2025-08" db="UniProtKB">
        <authorList>
            <consortium name="RefSeq"/>
        </authorList>
    </citation>
    <scope>IDENTIFICATION</scope>
    <source>
        <strain evidence="6">Tuebingen</strain>
        <tissue evidence="6">Fibroblasts and whole tissue</tissue>
    </source>
</reference>
<evidence type="ECO:0000259" key="4">
    <source>
        <dbReference type="PROSITE" id="PS51084"/>
    </source>
</evidence>
<name>A0A8N7UV06_DANRE</name>
<dbReference type="GeneID" id="557729"/>
<dbReference type="SUPFAM" id="SSF54197">
    <property type="entry name" value="HIT-like"/>
    <property type="match status" value="1"/>
</dbReference>
<dbReference type="PROSITE" id="PS51084">
    <property type="entry name" value="HIT_2"/>
    <property type="match status" value="1"/>
</dbReference>
<dbReference type="Gene3D" id="3.30.428.10">
    <property type="entry name" value="HIT-like"/>
    <property type="match status" value="1"/>
</dbReference>
<dbReference type="RefSeq" id="XP_685934.4">
    <property type="nucleotide sequence ID" value="XM_680842.10"/>
</dbReference>
<dbReference type="InterPro" id="IPR011146">
    <property type="entry name" value="HIT-like"/>
</dbReference>
<evidence type="ECO:0000256" key="1">
    <source>
        <dbReference type="ARBA" id="ARBA00024472"/>
    </source>
</evidence>
<evidence type="ECO:0000313" key="6">
    <source>
        <dbReference type="RefSeq" id="XP_685934.4"/>
    </source>
</evidence>
<evidence type="ECO:0000313" key="5">
    <source>
        <dbReference type="Proteomes" id="UP000000437"/>
    </source>
</evidence>
<dbReference type="PANTHER" id="PTHR46648:SF1">
    <property type="entry name" value="ADENOSINE 5'-MONOPHOSPHORAMIDASE HNT1"/>
    <property type="match status" value="1"/>
</dbReference>
<keyword evidence="5" id="KW-1185">Reference proteome</keyword>
<dbReference type="OrthoDB" id="2262349at2759"/>
<gene>
    <name evidence="6" type="primary">LOC557729</name>
</gene>
<accession>A0A8N7UV06</accession>
<sequence length="331" mass="36405">MRRWALSGSAVSLILNALLGRMSWALQEPLVIWESADLLAYLHPSPWTPGVAVLTCKSPCAGGLFHLPEDLFLRLLLGARSVSRRLCAGLSVQRCALVHTPQKHGNTQLLIVPLHGLSADWRPHLAADEEFNEFDPGYISSKSGPRWTDDDLEAVKNRICKPSAQQNYTFLGDPSDDGLFPRIIRGEAQQWRVWEDDEHVAFLTPFPNSPGLTVLVPRRPLSSDVLSLQVEEYKQMVLATREVSCLLEAGLGAWGVGLIFEGFEIDYAHAKLIPLVCADDGAQMSPCSSPPELFQKYPGFVTSLSGPAASRGSLKEIHDRITHTASVDCND</sequence>
<dbReference type="InterPro" id="IPR001310">
    <property type="entry name" value="Histidine_triad_HIT"/>
</dbReference>
<dbReference type="AlphaFoldDB" id="A0A8N7UV06"/>
<dbReference type="PANTHER" id="PTHR46648">
    <property type="entry name" value="HIT FAMILY PROTEIN 1"/>
    <property type="match status" value="1"/>
</dbReference>
<comment type="caution">
    <text evidence="3">Lacks conserved residue(s) required for the propagation of feature annotation.</text>
</comment>
<comment type="similarity">
    <text evidence="2">Belongs to the HINT family.</text>
</comment>
<comment type="catalytic activity">
    <reaction evidence="1">
        <text>adenosine 5'-phosphoramidate + H2O = NH4(+) + AMP</text>
        <dbReference type="Rhea" id="RHEA:67916"/>
        <dbReference type="ChEBI" id="CHEBI:15377"/>
        <dbReference type="ChEBI" id="CHEBI:28938"/>
        <dbReference type="ChEBI" id="CHEBI:57890"/>
        <dbReference type="ChEBI" id="CHEBI:456215"/>
    </reaction>
</comment>
<evidence type="ECO:0000256" key="2">
    <source>
        <dbReference type="ARBA" id="ARBA00025764"/>
    </source>
</evidence>
<dbReference type="Proteomes" id="UP000000437">
    <property type="component" value="Chromosome 6"/>
</dbReference>
<organism evidence="5 6">
    <name type="scientific">Danio rerio</name>
    <name type="common">Zebrafish</name>
    <name type="synonym">Brachydanio rerio</name>
    <dbReference type="NCBI Taxonomy" id="7955"/>
    <lineage>
        <taxon>Eukaryota</taxon>
        <taxon>Metazoa</taxon>
        <taxon>Chordata</taxon>
        <taxon>Craniata</taxon>
        <taxon>Vertebrata</taxon>
        <taxon>Euteleostomi</taxon>
        <taxon>Actinopterygii</taxon>
        <taxon>Neopterygii</taxon>
        <taxon>Teleostei</taxon>
        <taxon>Ostariophysi</taxon>
        <taxon>Cypriniformes</taxon>
        <taxon>Danionidae</taxon>
        <taxon>Danioninae</taxon>
        <taxon>Danio</taxon>
    </lineage>
</organism>
<evidence type="ECO:0000256" key="3">
    <source>
        <dbReference type="PROSITE-ProRule" id="PRU00464"/>
    </source>
</evidence>
<proteinExistence type="inferred from homology"/>
<protein>
    <recommendedName>
        <fullName evidence="4">HIT domain-containing protein</fullName>
    </recommendedName>
</protein>